<dbReference type="EMBL" id="BQKI01000005">
    <property type="protein sequence ID" value="GJM95471.1"/>
    <property type="molecule type" value="Genomic_DNA"/>
</dbReference>
<accession>A0AAV5CAX6</accession>
<reference evidence="2" key="1">
    <citation type="journal article" date="2018" name="DNA Res.">
        <title>Multiple hybrid de novo genome assembly of finger millet, an orphan allotetraploid crop.</title>
        <authorList>
            <person name="Hatakeyama M."/>
            <person name="Aluri S."/>
            <person name="Balachadran M.T."/>
            <person name="Sivarajan S.R."/>
            <person name="Patrignani A."/>
            <person name="Gruter S."/>
            <person name="Poveda L."/>
            <person name="Shimizu-Inatsugi R."/>
            <person name="Baeten J."/>
            <person name="Francoijs K.J."/>
            <person name="Nataraja K.N."/>
            <person name="Reddy Y.A.N."/>
            <person name="Phadnis S."/>
            <person name="Ravikumar R.L."/>
            <person name="Schlapbach R."/>
            <person name="Sreeman S.M."/>
            <person name="Shimizu K.K."/>
        </authorList>
    </citation>
    <scope>NUCLEOTIDE SEQUENCE</scope>
</reference>
<comment type="caution">
    <text evidence="2">The sequence shown here is derived from an EMBL/GenBank/DDBJ whole genome shotgun (WGS) entry which is preliminary data.</text>
</comment>
<feature type="domain" description="Reverse transcriptase zinc-binding" evidence="1">
    <location>
        <begin position="81"/>
        <end position="165"/>
    </location>
</feature>
<organism evidence="2 3">
    <name type="scientific">Eleusine coracana subsp. coracana</name>
    <dbReference type="NCBI Taxonomy" id="191504"/>
    <lineage>
        <taxon>Eukaryota</taxon>
        <taxon>Viridiplantae</taxon>
        <taxon>Streptophyta</taxon>
        <taxon>Embryophyta</taxon>
        <taxon>Tracheophyta</taxon>
        <taxon>Spermatophyta</taxon>
        <taxon>Magnoliopsida</taxon>
        <taxon>Liliopsida</taxon>
        <taxon>Poales</taxon>
        <taxon>Poaceae</taxon>
        <taxon>PACMAD clade</taxon>
        <taxon>Chloridoideae</taxon>
        <taxon>Cynodonteae</taxon>
        <taxon>Eleusininae</taxon>
        <taxon>Eleusine</taxon>
    </lineage>
</organism>
<proteinExistence type="predicted"/>
<protein>
    <recommendedName>
        <fullName evidence="1">Reverse transcriptase zinc-binding domain-containing protein</fullName>
    </recommendedName>
</protein>
<gene>
    <name evidence="2" type="primary">ga12209</name>
    <name evidence="2" type="ORF">PR202_ga12209</name>
</gene>
<reference evidence="2" key="2">
    <citation type="submission" date="2021-12" db="EMBL/GenBank/DDBJ databases">
        <title>Resequencing data analysis of finger millet.</title>
        <authorList>
            <person name="Hatakeyama M."/>
            <person name="Aluri S."/>
            <person name="Balachadran M.T."/>
            <person name="Sivarajan S.R."/>
            <person name="Poveda L."/>
            <person name="Shimizu-Inatsugi R."/>
            <person name="Schlapbach R."/>
            <person name="Sreeman S.M."/>
            <person name="Shimizu K.K."/>
        </authorList>
    </citation>
    <scope>NUCLEOTIDE SEQUENCE</scope>
</reference>
<dbReference type="InterPro" id="IPR026960">
    <property type="entry name" value="RVT-Znf"/>
</dbReference>
<name>A0AAV5CAX6_ELECO</name>
<keyword evidence="3" id="KW-1185">Reference proteome</keyword>
<evidence type="ECO:0000313" key="3">
    <source>
        <dbReference type="Proteomes" id="UP001054889"/>
    </source>
</evidence>
<dbReference type="Proteomes" id="UP001054889">
    <property type="component" value="Unassembled WGS sequence"/>
</dbReference>
<dbReference type="Pfam" id="PF13966">
    <property type="entry name" value="zf-RVT"/>
    <property type="match status" value="1"/>
</dbReference>
<dbReference type="AlphaFoldDB" id="A0AAV5CAX6"/>
<evidence type="ECO:0000259" key="1">
    <source>
        <dbReference type="Pfam" id="PF13966"/>
    </source>
</evidence>
<evidence type="ECO:0000313" key="2">
    <source>
        <dbReference type="EMBL" id="GJM95471.1"/>
    </source>
</evidence>
<sequence length="264" mass="30339">MGQCLMDLCPLISNMVPKRISNRRTIQEALNGISWIRDIHGVLSFEIILEFIRLCNVLPNINLQPGVEDVHRWRLSSTGQYSCSSAYEVQFHGSIQFGLWERIWKSWAPEKCRFFLWLVAHDRCWTADHLARRNLPHPESCPLCDQEDETIHHILVGCVFARQFWHILLRQAGLELLSPQPSDTSFEEWWNYSAGRVHGEARKKFNTTIILRAWILWRHRNDCVFNGREPNLAVALILAGNERSWWSLAGAGALAASAAAQAVD</sequence>